<reference evidence="1 2" key="1">
    <citation type="submission" date="2019-05" db="EMBL/GenBank/DDBJ databases">
        <title>Another draft genome of Portunus trituberculatus and its Hox gene families provides insights of decapod evolution.</title>
        <authorList>
            <person name="Jeong J.-H."/>
            <person name="Song I."/>
            <person name="Kim S."/>
            <person name="Choi T."/>
            <person name="Kim D."/>
            <person name="Ryu S."/>
            <person name="Kim W."/>
        </authorList>
    </citation>
    <scope>NUCLEOTIDE SEQUENCE [LARGE SCALE GENOMIC DNA]</scope>
    <source>
        <tissue evidence="1">Muscle</tissue>
    </source>
</reference>
<accession>A0A5B7GRV8</accession>
<dbReference type="EMBL" id="VSRR010020198">
    <property type="protein sequence ID" value="MPC62911.1"/>
    <property type="molecule type" value="Genomic_DNA"/>
</dbReference>
<name>A0A5B7GRV8_PORTR</name>
<sequence length="77" mass="8843">MIRDDICVEEVHYGDGIAKVVGITIKTGEMKKRRIIVTMEKSTWYKGEEEPSLLDLVTKKLEPPPIIQYQSPIKRLS</sequence>
<keyword evidence="2" id="KW-1185">Reference proteome</keyword>
<dbReference type="Proteomes" id="UP000324222">
    <property type="component" value="Unassembled WGS sequence"/>
</dbReference>
<proteinExistence type="predicted"/>
<evidence type="ECO:0000313" key="2">
    <source>
        <dbReference type="Proteomes" id="UP000324222"/>
    </source>
</evidence>
<comment type="caution">
    <text evidence="1">The sequence shown here is derived from an EMBL/GenBank/DDBJ whole genome shotgun (WGS) entry which is preliminary data.</text>
</comment>
<organism evidence="1 2">
    <name type="scientific">Portunus trituberculatus</name>
    <name type="common">Swimming crab</name>
    <name type="synonym">Neptunus trituberculatus</name>
    <dbReference type="NCBI Taxonomy" id="210409"/>
    <lineage>
        <taxon>Eukaryota</taxon>
        <taxon>Metazoa</taxon>
        <taxon>Ecdysozoa</taxon>
        <taxon>Arthropoda</taxon>
        <taxon>Crustacea</taxon>
        <taxon>Multicrustacea</taxon>
        <taxon>Malacostraca</taxon>
        <taxon>Eumalacostraca</taxon>
        <taxon>Eucarida</taxon>
        <taxon>Decapoda</taxon>
        <taxon>Pleocyemata</taxon>
        <taxon>Brachyura</taxon>
        <taxon>Eubrachyura</taxon>
        <taxon>Portunoidea</taxon>
        <taxon>Portunidae</taxon>
        <taxon>Portuninae</taxon>
        <taxon>Portunus</taxon>
    </lineage>
</organism>
<evidence type="ECO:0000313" key="1">
    <source>
        <dbReference type="EMBL" id="MPC62911.1"/>
    </source>
</evidence>
<gene>
    <name evidence="1" type="ORF">E2C01_057001</name>
</gene>
<dbReference type="AlphaFoldDB" id="A0A5B7GRV8"/>
<protein>
    <submittedName>
        <fullName evidence="1">Uncharacterized protein</fullName>
    </submittedName>
</protein>